<accession>A0A1J5PWM2</accession>
<protein>
    <submittedName>
        <fullName evidence="1">Uncharacterized protein</fullName>
    </submittedName>
</protein>
<comment type="caution">
    <text evidence="1">The sequence shown here is derived from an EMBL/GenBank/DDBJ whole genome shotgun (WGS) entry which is preliminary data.</text>
</comment>
<sequence>MADAASRVPDDRERQQFGVEMTFLVPIPYFALPDPPGLQFVVHPRIKVGIVAVRLETGSVATDYLIRAVAGNRGERLVHPQNGSFRIGDDHAFAGFEGDGSQPDFFLRRFAFGDVLHEGKVVFLVAETDVVACNRDRENAAVPAPMHALAGDRFFAAQFLPVRTPGLRLMARIDVANRHRRQLLRRVAQGAAGLLVGIKYPGIGINLEHPD</sequence>
<dbReference type="AntiFam" id="ANF00090">
    <property type="entry name" value="Shadow ORF (opposite yegE)"/>
</dbReference>
<organism evidence="1">
    <name type="scientific">mine drainage metagenome</name>
    <dbReference type="NCBI Taxonomy" id="410659"/>
    <lineage>
        <taxon>unclassified sequences</taxon>
        <taxon>metagenomes</taxon>
        <taxon>ecological metagenomes</taxon>
    </lineage>
</organism>
<gene>
    <name evidence="1" type="ORF">GALL_461530</name>
</gene>
<name>A0A1J5PWM2_9ZZZZ</name>
<dbReference type="AlphaFoldDB" id="A0A1J5PWM2"/>
<proteinExistence type="predicted"/>
<reference evidence="1" key="1">
    <citation type="submission" date="2016-10" db="EMBL/GenBank/DDBJ databases">
        <title>Sequence of Gallionella enrichment culture.</title>
        <authorList>
            <person name="Poehlein A."/>
            <person name="Muehling M."/>
            <person name="Daniel R."/>
        </authorList>
    </citation>
    <scope>NUCLEOTIDE SEQUENCE</scope>
</reference>
<evidence type="ECO:0000313" key="1">
    <source>
        <dbReference type="EMBL" id="OIQ72223.1"/>
    </source>
</evidence>
<dbReference type="EMBL" id="MLJW01003362">
    <property type="protein sequence ID" value="OIQ72223.1"/>
    <property type="molecule type" value="Genomic_DNA"/>
</dbReference>